<keyword evidence="1" id="KW-1133">Transmembrane helix</keyword>
<name>A0AAV9C8A5_ACOCL</name>
<dbReference type="AlphaFoldDB" id="A0AAV9C8A5"/>
<keyword evidence="1" id="KW-0812">Transmembrane</keyword>
<keyword evidence="1" id="KW-0472">Membrane</keyword>
<proteinExistence type="predicted"/>
<dbReference type="EMBL" id="JAUJYO010000021">
    <property type="protein sequence ID" value="KAK1284656.1"/>
    <property type="molecule type" value="Genomic_DNA"/>
</dbReference>
<keyword evidence="3" id="KW-1185">Reference proteome</keyword>
<organism evidence="2 3">
    <name type="scientific">Acorus calamus</name>
    <name type="common">Sweet flag</name>
    <dbReference type="NCBI Taxonomy" id="4465"/>
    <lineage>
        <taxon>Eukaryota</taxon>
        <taxon>Viridiplantae</taxon>
        <taxon>Streptophyta</taxon>
        <taxon>Embryophyta</taxon>
        <taxon>Tracheophyta</taxon>
        <taxon>Spermatophyta</taxon>
        <taxon>Magnoliopsida</taxon>
        <taxon>Liliopsida</taxon>
        <taxon>Acoraceae</taxon>
        <taxon>Acorus</taxon>
    </lineage>
</organism>
<feature type="transmembrane region" description="Helical" evidence="1">
    <location>
        <begin position="192"/>
        <end position="210"/>
    </location>
</feature>
<dbReference type="Proteomes" id="UP001180020">
    <property type="component" value="Unassembled WGS sequence"/>
</dbReference>
<evidence type="ECO:0000256" key="1">
    <source>
        <dbReference type="SAM" id="Phobius"/>
    </source>
</evidence>
<reference evidence="2" key="2">
    <citation type="submission" date="2023-06" db="EMBL/GenBank/DDBJ databases">
        <authorList>
            <person name="Ma L."/>
            <person name="Liu K.-W."/>
            <person name="Li Z."/>
            <person name="Hsiao Y.-Y."/>
            <person name="Qi Y."/>
            <person name="Fu T."/>
            <person name="Tang G."/>
            <person name="Zhang D."/>
            <person name="Sun W.-H."/>
            <person name="Liu D.-K."/>
            <person name="Li Y."/>
            <person name="Chen G.-Z."/>
            <person name="Liu X.-D."/>
            <person name="Liao X.-Y."/>
            <person name="Jiang Y.-T."/>
            <person name="Yu X."/>
            <person name="Hao Y."/>
            <person name="Huang J."/>
            <person name="Zhao X.-W."/>
            <person name="Ke S."/>
            <person name="Chen Y.-Y."/>
            <person name="Wu W.-L."/>
            <person name="Hsu J.-L."/>
            <person name="Lin Y.-F."/>
            <person name="Huang M.-D."/>
            <person name="Li C.-Y."/>
            <person name="Huang L."/>
            <person name="Wang Z.-W."/>
            <person name="Zhao X."/>
            <person name="Zhong W.-Y."/>
            <person name="Peng D.-H."/>
            <person name="Ahmad S."/>
            <person name="Lan S."/>
            <person name="Zhang J.-S."/>
            <person name="Tsai W.-C."/>
            <person name="Van De Peer Y."/>
            <person name="Liu Z.-J."/>
        </authorList>
    </citation>
    <scope>NUCLEOTIDE SEQUENCE</scope>
    <source>
        <strain evidence="2">CP</strain>
        <tissue evidence="2">Leaves</tissue>
    </source>
</reference>
<accession>A0AAV9C8A5</accession>
<comment type="caution">
    <text evidence="2">The sequence shown here is derived from an EMBL/GenBank/DDBJ whole genome shotgun (WGS) entry which is preliminary data.</text>
</comment>
<reference evidence="2" key="1">
    <citation type="journal article" date="2023" name="Nat. Commun.">
        <title>Diploid and tetraploid genomes of Acorus and the evolution of monocots.</title>
        <authorList>
            <person name="Ma L."/>
            <person name="Liu K.W."/>
            <person name="Li Z."/>
            <person name="Hsiao Y.Y."/>
            <person name="Qi Y."/>
            <person name="Fu T."/>
            <person name="Tang G.D."/>
            <person name="Zhang D."/>
            <person name="Sun W.H."/>
            <person name="Liu D.K."/>
            <person name="Li Y."/>
            <person name="Chen G.Z."/>
            <person name="Liu X.D."/>
            <person name="Liao X.Y."/>
            <person name="Jiang Y.T."/>
            <person name="Yu X."/>
            <person name="Hao Y."/>
            <person name="Huang J."/>
            <person name="Zhao X.W."/>
            <person name="Ke S."/>
            <person name="Chen Y.Y."/>
            <person name="Wu W.L."/>
            <person name="Hsu J.L."/>
            <person name="Lin Y.F."/>
            <person name="Huang M.D."/>
            <person name="Li C.Y."/>
            <person name="Huang L."/>
            <person name="Wang Z.W."/>
            <person name="Zhao X."/>
            <person name="Zhong W.Y."/>
            <person name="Peng D.H."/>
            <person name="Ahmad S."/>
            <person name="Lan S."/>
            <person name="Zhang J.S."/>
            <person name="Tsai W.C."/>
            <person name="Van de Peer Y."/>
            <person name="Liu Z.J."/>
        </authorList>
    </citation>
    <scope>NUCLEOTIDE SEQUENCE</scope>
    <source>
        <strain evidence="2">CP</strain>
    </source>
</reference>
<sequence length="272" mass="30603">MKFTDERFEHTISRTITSNTFYEIGIFIGSTLSLIGQPGCVWPQCQIDPFIAGDPLTLSKDFDEALDEKNIIPCFLFHGLNVRGETNSEEKKTKSEYNRRSIDDRFDRIITRTLTANTDYGINIFIGALFITTQQGSLEPQCKVARNNATETVTTGTSLITLAGQFGVAMLVLDTWQYFIHRALYNHPLEGLLLDTVGGALSFLVSGIHLRRTLRRRRRRLHQVDSTWRSRRAIRPPTDVEAAATTAPSGLNEEVMKRYSSAAVVAAKEENE</sequence>
<evidence type="ECO:0000313" key="2">
    <source>
        <dbReference type="EMBL" id="KAK1284656.1"/>
    </source>
</evidence>
<protein>
    <submittedName>
        <fullName evidence="2">Sphinganine C(4)-monooxygenase 2</fullName>
    </submittedName>
</protein>
<evidence type="ECO:0000313" key="3">
    <source>
        <dbReference type="Proteomes" id="UP001180020"/>
    </source>
</evidence>
<gene>
    <name evidence="2" type="primary">SBH2</name>
    <name evidence="2" type="ORF">QJS10_CPB21g00661</name>
</gene>
<feature type="transmembrane region" description="Helical" evidence="1">
    <location>
        <begin position="159"/>
        <end position="180"/>
    </location>
</feature>